<protein>
    <recommendedName>
        <fullName evidence="3">Transmembrane protein</fullName>
    </recommendedName>
</protein>
<evidence type="ECO:0008006" key="3">
    <source>
        <dbReference type="Google" id="ProtNLM"/>
    </source>
</evidence>
<sequence>MLPKQLKPNTKPSIQRRYCVGILSISFFILSEILVTPNYIECSVKQDPKFIKDQNFTSQTKFLRSTT</sequence>
<proteinExistence type="evidence at transcript level"/>
<feature type="transmembrane region" description="Helical" evidence="1">
    <location>
        <begin position="20"/>
        <end position="40"/>
    </location>
</feature>
<evidence type="ECO:0000313" key="2">
    <source>
        <dbReference type="EMBL" id="BAE98833.1"/>
    </source>
</evidence>
<reference evidence="2" key="1">
    <citation type="submission" date="2006-07" db="EMBL/GenBank/DDBJ databases">
        <title>Large-scale analysis of RIKEN Arabidopsis full-length (RAFL) cDNAs.</title>
        <authorList>
            <person name="Totoki Y."/>
            <person name="Seki M."/>
            <person name="Ishida J."/>
            <person name="Nakajima M."/>
            <person name="Enju A."/>
            <person name="Morosawa T."/>
            <person name="Kamiya A."/>
            <person name="Narusaka M."/>
            <person name="Shin-i T."/>
            <person name="Nakagawa M."/>
            <person name="Sakamoto N."/>
            <person name="Oishi K."/>
            <person name="Kohara Y."/>
            <person name="Kobayashi M."/>
            <person name="Toyoda A."/>
            <person name="Sakaki Y."/>
            <person name="Sakurai T."/>
            <person name="Iida K."/>
            <person name="Akiyama K."/>
            <person name="Satou M."/>
            <person name="Toyoda T."/>
            <person name="Konagaya A."/>
            <person name="Carninci P."/>
            <person name="Kawai J."/>
            <person name="Hayashizaki Y."/>
            <person name="Shinozaki K."/>
        </authorList>
    </citation>
    <scope>NUCLEOTIDE SEQUENCE</scope>
</reference>
<dbReference type="AlphaFoldDB" id="Q0WVL5"/>
<keyword evidence="1" id="KW-0472">Membrane</keyword>
<name>Q0WVL5_ARATH</name>
<dbReference type="EMBL" id="AK226730">
    <property type="protein sequence ID" value="BAE98833.1"/>
    <property type="molecule type" value="mRNA"/>
</dbReference>
<keyword evidence="1" id="KW-1133">Transmembrane helix</keyword>
<keyword evidence="1" id="KW-0812">Transmembrane</keyword>
<evidence type="ECO:0000256" key="1">
    <source>
        <dbReference type="SAM" id="Phobius"/>
    </source>
</evidence>
<accession>Q0WVL5</accession>
<organism evidence="2">
    <name type="scientific">Arabidopsis thaliana</name>
    <name type="common">Mouse-ear cress</name>
    <dbReference type="NCBI Taxonomy" id="3702"/>
    <lineage>
        <taxon>Eukaryota</taxon>
        <taxon>Viridiplantae</taxon>
        <taxon>Streptophyta</taxon>
        <taxon>Embryophyta</taxon>
        <taxon>Tracheophyta</taxon>
        <taxon>Spermatophyta</taxon>
        <taxon>Magnoliopsida</taxon>
        <taxon>eudicotyledons</taxon>
        <taxon>Gunneridae</taxon>
        <taxon>Pentapetalae</taxon>
        <taxon>rosids</taxon>
        <taxon>malvids</taxon>
        <taxon>Brassicales</taxon>
        <taxon>Brassicaceae</taxon>
        <taxon>Camelineae</taxon>
        <taxon>Arabidopsis</taxon>
    </lineage>
</organism>